<evidence type="ECO:0000259" key="3">
    <source>
        <dbReference type="PROSITE" id="PS50076"/>
    </source>
</evidence>
<proteinExistence type="predicted"/>
<dbReference type="PANTHER" id="PTHR24074">
    <property type="entry name" value="CO-CHAPERONE PROTEIN DJLA"/>
    <property type="match status" value="1"/>
</dbReference>
<comment type="caution">
    <text evidence="4">The sequence shown here is derived from an EMBL/GenBank/DDBJ whole genome shotgun (WGS) entry which is preliminary data.</text>
</comment>
<keyword evidence="2" id="KW-0472">Membrane</keyword>
<evidence type="ECO:0000313" key="5">
    <source>
        <dbReference type="Proteomes" id="UP000248706"/>
    </source>
</evidence>
<dbReference type="SUPFAM" id="SSF46565">
    <property type="entry name" value="Chaperone J-domain"/>
    <property type="match status" value="1"/>
</dbReference>
<dbReference type="EMBL" id="MCIF01000002">
    <property type="protein sequence ID" value="RAQ96084.1"/>
    <property type="molecule type" value="Genomic_DNA"/>
</dbReference>
<dbReference type="PROSITE" id="PS50076">
    <property type="entry name" value="DNAJ_2"/>
    <property type="match status" value="1"/>
</dbReference>
<evidence type="ECO:0000256" key="1">
    <source>
        <dbReference type="SAM" id="MobiDB-lite"/>
    </source>
</evidence>
<dbReference type="InterPro" id="IPR050817">
    <property type="entry name" value="DjlA_DnaK_co-chaperone"/>
</dbReference>
<dbReference type="OrthoDB" id="9779889at2"/>
<dbReference type="AlphaFoldDB" id="A0A328VLR0"/>
<accession>A0A328VLR0</accession>
<dbReference type="Proteomes" id="UP000248706">
    <property type="component" value="Unassembled WGS sequence"/>
</dbReference>
<name>A0A328VLR0_9CHLR</name>
<feature type="compositionally biased region" description="Low complexity" evidence="1">
    <location>
        <begin position="88"/>
        <end position="101"/>
    </location>
</feature>
<evidence type="ECO:0000313" key="4">
    <source>
        <dbReference type="EMBL" id="RAQ96084.1"/>
    </source>
</evidence>
<reference evidence="4 5" key="1">
    <citation type="submission" date="2016-08" db="EMBL/GenBank/DDBJ databases">
        <title>Analysis of Carbohydrate Active Enzymes in Thermogemmatispora T81 Reveals Carbohydrate Degradation Ability.</title>
        <authorList>
            <person name="Tomazini A."/>
            <person name="Lal S."/>
            <person name="Stott M."/>
            <person name="Henrissat B."/>
            <person name="Polikarpov I."/>
            <person name="Sparling R."/>
            <person name="Levin D.B."/>
        </authorList>
    </citation>
    <scope>NUCLEOTIDE SEQUENCE [LARGE SCALE GENOMIC DNA]</scope>
    <source>
        <strain evidence="4 5">T81</strain>
    </source>
</reference>
<dbReference type="InterPro" id="IPR001623">
    <property type="entry name" value="DnaJ_domain"/>
</dbReference>
<dbReference type="CDD" id="cd06257">
    <property type="entry name" value="DnaJ"/>
    <property type="match status" value="1"/>
</dbReference>
<feature type="domain" description="J" evidence="3">
    <location>
        <begin position="6"/>
        <end position="70"/>
    </location>
</feature>
<gene>
    <name evidence="4" type="ORF">A4R35_11115</name>
</gene>
<keyword evidence="2" id="KW-1133">Transmembrane helix</keyword>
<dbReference type="PRINTS" id="PR00625">
    <property type="entry name" value="JDOMAIN"/>
</dbReference>
<protein>
    <recommendedName>
        <fullName evidence="3">J domain-containing protein</fullName>
    </recommendedName>
</protein>
<dbReference type="SMART" id="SM00271">
    <property type="entry name" value="DnaJ"/>
    <property type="match status" value="1"/>
</dbReference>
<organism evidence="4 5">
    <name type="scientific">Thermogemmatispora tikiterensis</name>
    <dbReference type="NCBI Taxonomy" id="1825093"/>
    <lineage>
        <taxon>Bacteria</taxon>
        <taxon>Bacillati</taxon>
        <taxon>Chloroflexota</taxon>
        <taxon>Ktedonobacteria</taxon>
        <taxon>Thermogemmatisporales</taxon>
        <taxon>Thermogemmatisporaceae</taxon>
        <taxon>Thermogemmatispora</taxon>
    </lineage>
</organism>
<dbReference type="Gene3D" id="1.10.287.110">
    <property type="entry name" value="DnaJ domain"/>
    <property type="match status" value="1"/>
</dbReference>
<keyword evidence="5" id="KW-1185">Reference proteome</keyword>
<dbReference type="InterPro" id="IPR036869">
    <property type="entry name" value="J_dom_sf"/>
</dbReference>
<feature type="transmembrane region" description="Helical" evidence="2">
    <location>
        <begin position="282"/>
        <end position="308"/>
    </location>
</feature>
<feature type="region of interest" description="Disordered" evidence="1">
    <location>
        <begin position="73"/>
        <end position="110"/>
    </location>
</feature>
<dbReference type="Pfam" id="PF00226">
    <property type="entry name" value="DnaJ"/>
    <property type="match status" value="1"/>
</dbReference>
<keyword evidence="2" id="KW-0812">Transmembrane</keyword>
<feature type="compositionally biased region" description="Basic and acidic residues" evidence="1">
    <location>
        <begin position="78"/>
        <end position="87"/>
    </location>
</feature>
<dbReference type="RefSeq" id="WP_112429363.1">
    <property type="nucleotide sequence ID" value="NZ_MCIF01000002.1"/>
</dbReference>
<sequence length="309" mass="34336">MSSFVDYYAVLGVEAGASPAEIKAAFKKLALRYHPDVYKGEDAEERMRLILEAYQTLSDAELRRAYDERRRQQLGLARADHSPHAESEGSSSAKAAKAEVSPQARRDRQRHYDFPALDGPATIYLGQIIYSLDAKQAATLREQGLLRGSVSGGQARKDGALHLRLSTAVGAPEGDVCHCHRCHHRWSAPAGVVSAPAQKVACPRCQAYDWAEYLLLRCVHCRAVFESEQIRYEIGGYRYGGGRLCQPYELFPLCPYCARPQWCPAEDARLERERAAAARRRGLSFLLALVFLLAVVAALSFMALTTLIH</sequence>
<evidence type="ECO:0000256" key="2">
    <source>
        <dbReference type="SAM" id="Phobius"/>
    </source>
</evidence>